<organism evidence="1 2">
    <name type="scientific">Acaulospora colombiana</name>
    <dbReference type="NCBI Taxonomy" id="27376"/>
    <lineage>
        <taxon>Eukaryota</taxon>
        <taxon>Fungi</taxon>
        <taxon>Fungi incertae sedis</taxon>
        <taxon>Mucoromycota</taxon>
        <taxon>Glomeromycotina</taxon>
        <taxon>Glomeromycetes</taxon>
        <taxon>Diversisporales</taxon>
        <taxon>Acaulosporaceae</taxon>
        <taxon>Acaulospora</taxon>
    </lineage>
</organism>
<dbReference type="EMBL" id="CAJVPT010010092">
    <property type="protein sequence ID" value="CAG8567071.1"/>
    <property type="molecule type" value="Genomic_DNA"/>
</dbReference>
<accession>A0ACA9M2Z7</accession>
<evidence type="ECO:0000313" key="1">
    <source>
        <dbReference type="EMBL" id="CAG8567071.1"/>
    </source>
</evidence>
<evidence type="ECO:0000313" key="2">
    <source>
        <dbReference type="Proteomes" id="UP000789525"/>
    </source>
</evidence>
<dbReference type="Proteomes" id="UP000789525">
    <property type="component" value="Unassembled WGS sequence"/>
</dbReference>
<gene>
    <name evidence="1" type="ORF">ACOLOM_LOCUS5451</name>
</gene>
<reference evidence="1" key="1">
    <citation type="submission" date="2021-06" db="EMBL/GenBank/DDBJ databases">
        <authorList>
            <person name="Kallberg Y."/>
            <person name="Tangrot J."/>
            <person name="Rosling A."/>
        </authorList>
    </citation>
    <scope>NUCLEOTIDE SEQUENCE</scope>
    <source>
        <strain evidence="1">CL356</strain>
    </source>
</reference>
<sequence length="286" mass="33014">MKGKDTEANIKKKQKQTDILVTEDPRFKHVSKDPRFERPKKKDVKITLDNRFAQLLKTKEFSESPKVDKYGRPISSDKTETELKRFYRLNSPSTDSLEEKADEQEPSPIGEESSKSSGSDNDNDSVVFDPARGKGVISSSDEDDEDDEETRLEEFEEEGSDEQIRFGEKTHRFAVINLDWDNVKASDLMKLFSSFKIEGSIIKSVKIYPSQFGKERLEKEIIEGPPKEVFKSNDLSSRDDDVFPDDQEVISSESIKKSNADDDFDEELLRKYQLERLKYYHFVLLA</sequence>
<comment type="caution">
    <text evidence="1">The sequence shown here is derived from an EMBL/GenBank/DDBJ whole genome shotgun (WGS) entry which is preliminary data.</text>
</comment>
<proteinExistence type="predicted"/>
<keyword evidence="2" id="KW-1185">Reference proteome</keyword>
<name>A0ACA9M2Z7_9GLOM</name>
<protein>
    <submittedName>
        <fullName evidence="1">4623_t:CDS:1</fullName>
    </submittedName>
</protein>